<dbReference type="GO" id="GO:0005886">
    <property type="term" value="C:plasma membrane"/>
    <property type="evidence" value="ECO:0007669"/>
    <property type="project" value="UniProtKB-SubCell"/>
</dbReference>
<feature type="compositionally biased region" description="Basic and acidic residues" evidence="6">
    <location>
        <begin position="432"/>
        <end position="445"/>
    </location>
</feature>
<proteinExistence type="predicted"/>
<evidence type="ECO:0000256" key="1">
    <source>
        <dbReference type="ARBA" id="ARBA00004651"/>
    </source>
</evidence>
<feature type="transmembrane region" description="Helical" evidence="7">
    <location>
        <begin position="251"/>
        <end position="272"/>
    </location>
</feature>
<feature type="transmembrane region" description="Helical" evidence="7">
    <location>
        <begin position="284"/>
        <end position="305"/>
    </location>
</feature>
<dbReference type="Pfam" id="PF03631">
    <property type="entry name" value="Virul_fac_BrkB"/>
    <property type="match status" value="1"/>
</dbReference>
<feature type="transmembrane region" description="Helical" evidence="7">
    <location>
        <begin position="62"/>
        <end position="88"/>
    </location>
</feature>
<keyword evidence="2" id="KW-1003">Cell membrane</keyword>
<reference evidence="8 9" key="1">
    <citation type="submission" date="2018-11" db="EMBL/GenBank/DDBJ databases">
        <title>The genome draft of YIM 96095.</title>
        <authorList>
            <person name="Tang S.-K."/>
            <person name="Chunyu W.-X."/>
            <person name="Feng Y.-Z."/>
        </authorList>
    </citation>
    <scope>NUCLEOTIDE SEQUENCE [LARGE SCALE GENOMIC DNA]</scope>
    <source>
        <strain evidence="8 9">YIM 96095</strain>
    </source>
</reference>
<keyword evidence="5 7" id="KW-0472">Membrane</keyword>
<dbReference type="AlphaFoldDB" id="A0A3N0EB78"/>
<organism evidence="8 9">
    <name type="scientific">Halostreptopolyspora alba</name>
    <dbReference type="NCBI Taxonomy" id="2487137"/>
    <lineage>
        <taxon>Bacteria</taxon>
        <taxon>Bacillati</taxon>
        <taxon>Actinomycetota</taxon>
        <taxon>Actinomycetes</taxon>
        <taxon>Streptosporangiales</taxon>
        <taxon>Nocardiopsidaceae</taxon>
        <taxon>Halostreptopolyspora</taxon>
    </lineage>
</organism>
<keyword evidence="3 7" id="KW-0812">Transmembrane</keyword>
<comment type="subcellular location">
    <subcellularLocation>
        <location evidence="1">Cell membrane</location>
        <topology evidence="1">Multi-pass membrane protein</topology>
    </subcellularLocation>
</comment>
<dbReference type="InterPro" id="IPR017039">
    <property type="entry name" value="Virul_fac_BrkB"/>
</dbReference>
<dbReference type="PANTHER" id="PTHR30213">
    <property type="entry name" value="INNER MEMBRANE PROTEIN YHJD"/>
    <property type="match status" value="1"/>
</dbReference>
<feature type="transmembrane region" description="Helical" evidence="7">
    <location>
        <begin position="220"/>
        <end position="239"/>
    </location>
</feature>
<keyword evidence="4 7" id="KW-1133">Transmembrane helix</keyword>
<dbReference type="PANTHER" id="PTHR30213:SF0">
    <property type="entry name" value="UPF0761 MEMBRANE PROTEIN YIHY"/>
    <property type="match status" value="1"/>
</dbReference>
<dbReference type="EMBL" id="RJMB01000008">
    <property type="protein sequence ID" value="RNL85056.1"/>
    <property type="molecule type" value="Genomic_DNA"/>
</dbReference>
<name>A0A3N0EB78_9ACTN</name>
<feature type="region of interest" description="Disordered" evidence="6">
    <location>
        <begin position="342"/>
        <end position="468"/>
    </location>
</feature>
<accession>A0A3N0EB78</accession>
<comment type="caution">
    <text evidence="8">The sequence shown here is derived from an EMBL/GenBank/DDBJ whole genome shotgun (WGS) entry which is preliminary data.</text>
</comment>
<evidence type="ECO:0000313" key="8">
    <source>
        <dbReference type="EMBL" id="RNL85056.1"/>
    </source>
</evidence>
<evidence type="ECO:0000256" key="5">
    <source>
        <dbReference type="ARBA" id="ARBA00023136"/>
    </source>
</evidence>
<keyword evidence="9" id="KW-1185">Reference proteome</keyword>
<feature type="compositionally biased region" description="Basic and acidic residues" evidence="6">
    <location>
        <begin position="410"/>
        <end position="422"/>
    </location>
</feature>
<evidence type="ECO:0000256" key="4">
    <source>
        <dbReference type="ARBA" id="ARBA00022989"/>
    </source>
</evidence>
<evidence type="ECO:0000256" key="2">
    <source>
        <dbReference type="ARBA" id="ARBA00022475"/>
    </source>
</evidence>
<sequence>MRSRSPPYSLDSAFRQRTLGSVRRVSERSRSFFRELSERHRTMGAVVLLVARMVPSAMRIRVVGLAAEAAFFSLLSLPALLLGLLGALGHLSPVVGVVTVEETRAWIIDTASLALTTDTVDSLVVPLIDDFLRGAQGSVLSITFLVSLWSGSRAMNVFIDAITIGYGLNGLRGFVWQRVLALIAYIGGLLFALVVLPILVAGPTLVHNLVPYTGGHLHLVYWPAVGGISTLAVVLLYTLSVPVHMPPWRHLPGALLATLILVVGSVLLRLYLSASFGQVSIYGSLAAPIAILVWFWVIGMAVLLGSALNAEIDSMWPTERTATARAELAALNLAHTSRLAERSERALRDVSGEEGNTAAEDTDETEPPAEGPTQPRPVAGVGQVGRQSADTSDRGADTPGPVPRQAGDADTPRRGTGSEDAHAAAPEPVSNADERGNVDNERTEGPHTVTSGRSGARERPEREDEQPE</sequence>
<feature type="compositionally biased region" description="Basic and acidic residues" evidence="6">
    <location>
        <begin position="342"/>
        <end position="351"/>
    </location>
</feature>
<dbReference type="Proteomes" id="UP000269198">
    <property type="component" value="Unassembled WGS sequence"/>
</dbReference>
<feature type="transmembrane region" description="Helical" evidence="7">
    <location>
        <begin position="179"/>
        <end position="200"/>
    </location>
</feature>
<gene>
    <name evidence="8" type="ORF">EFW17_10275</name>
</gene>
<evidence type="ECO:0000256" key="6">
    <source>
        <dbReference type="SAM" id="MobiDB-lite"/>
    </source>
</evidence>
<evidence type="ECO:0000256" key="7">
    <source>
        <dbReference type="SAM" id="Phobius"/>
    </source>
</evidence>
<dbReference type="OrthoDB" id="3209118at2"/>
<evidence type="ECO:0000256" key="3">
    <source>
        <dbReference type="ARBA" id="ARBA00022692"/>
    </source>
</evidence>
<protein>
    <submittedName>
        <fullName evidence="8">YihY/virulence factor BrkB family protein</fullName>
    </submittedName>
</protein>
<evidence type="ECO:0000313" key="9">
    <source>
        <dbReference type="Proteomes" id="UP000269198"/>
    </source>
</evidence>